<dbReference type="EMBL" id="LJZR01000003">
    <property type="protein sequence ID" value="KPQ37036.1"/>
    <property type="molecule type" value="Genomic_DNA"/>
</dbReference>
<feature type="transmembrane region" description="Helical" evidence="1">
    <location>
        <begin position="123"/>
        <end position="142"/>
    </location>
</feature>
<dbReference type="InterPro" id="IPR021919">
    <property type="entry name" value="CCB1"/>
</dbReference>
<sequence>MVVGLVFFIRASTKDRIEAVQFGSTQAADNLQQAVLKYFYSRAYQLPTEADGATHSTLLNGLENISQTAPVSKKKSKEPIVVNGTTLVGMVSPSVFLAVFLSVLAAVGFTCLSLVVATLFPSWGGWLLALVAASPLAGVFYWKKSNRPETVIFRVDALDMPSGSDGVQTPPNTQKWCSKLTVKGHRDELADLERAFAEPDLKEWANLERVA</sequence>
<evidence type="ECO:0000256" key="1">
    <source>
        <dbReference type="SAM" id="Phobius"/>
    </source>
</evidence>
<feature type="transmembrane region" description="Helical" evidence="1">
    <location>
        <begin position="95"/>
        <end position="117"/>
    </location>
</feature>
<accession>A0A0P8A245</accession>
<proteinExistence type="predicted"/>
<dbReference type="STRING" id="1666911.HLUCCA11_03710"/>
<dbReference type="Proteomes" id="UP000050465">
    <property type="component" value="Unassembled WGS sequence"/>
</dbReference>
<name>A0A0P8A245_9CYAN</name>
<keyword evidence="1" id="KW-1133">Transmembrane helix</keyword>
<dbReference type="PATRIC" id="fig|1666911.3.peg.3597"/>
<evidence type="ECO:0000313" key="3">
    <source>
        <dbReference type="Proteomes" id="UP000050465"/>
    </source>
</evidence>
<gene>
    <name evidence="2" type="ORF">HLUCCA11_03710</name>
</gene>
<comment type="caution">
    <text evidence="2">The sequence shown here is derived from an EMBL/GenBank/DDBJ whole genome shotgun (WGS) entry which is preliminary data.</text>
</comment>
<dbReference type="PANTHER" id="PTHR35302">
    <property type="match status" value="1"/>
</dbReference>
<dbReference type="Pfam" id="PF12046">
    <property type="entry name" value="CCB1"/>
    <property type="match status" value="2"/>
</dbReference>
<keyword evidence="1" id="KW-0812">Transmembrane</keyword>
<reference evidence="2 3" key="1">
    <citation type="submission" date="2015-09" db="EMBL/GenBank/DDBJ databases">
        <title>Identification and resolution of microdiversity through metagenomic sequencing of parallel consortia.</title>
        <authorList>
            <person name="Nelson W.C."/>
            <person name="Romine M.F."/>
            <person name="Lindemann S.R."/>
        </authorList>
    </citation>
    <scope>NUCLEOTIDE SEQUENCE [LARGE SCALE GENOMIC DNA]</scope>
    <source>
        <strain evidence="2">Ana</strain>
    </source>
</reference>
<dbReference type="AlphaFoldDB" id="A0A0P8A245"/>
<dbReference type="PANTHER" id="PTHR35302:SF1">
    <property type="entry name" value="PROTEIN COFACTOR ASSEMBLY OF COMPLEX C SUBUNIT B CCB1, CHLOROPLASTIC"/>
    <property type="match status" value="1"/>
</dbReference>
<protein>
    <recommendedName>
        <fullName evidence="4">Cofactor assembly of complex C subunit B</fullName>
    </recommendedName>
</protein>
<keyword evidence="1" id="KW-0472">Membrane</keyword>
<evidence type="ECO:0000313" key="2">
    <source>
        <dbReference type="EMBL" id="KPQ37036.1"/>
    </source>
</evidence>
<evidence type="ECO:0008006" key="4">
    <source>
        <dbReference type="Google" id="ProtNLM"/>
    </source>
</evidence>
<organism evidence="2 3">
    <name type="scientific">Phormidesmis priestleyi Ana</name>
    <dbReference type="NCBI Taxonomy" id="1666911"/>
    <lineage>
        <taxon>Bacteria</taxon>
        <taxon>Bacillati</taxon>
        <taxon>Cyanobacteriota</taxon>
        <taxon>Cyanophyceae</taxon>
        <taxon>Leptolyngbyales</taxon>
        <taxon>Leptolyngbyaceae</taxon>
        <taxon>Phormidesmis</taxon>
    </lineage>
</organism>